<dbReference type="InterPro" id="IPR017804">
    <property type="entry name" value="MeTrfase_EgtD-like"/>
</dbReference>
<evidence type="ECO:0000313" key="4">
    <source>
        <dbReference type="EMBL" id="MXV53302.1"/>
    </source>
</evidence>
<evidence type="ECO:0000313" key="5">
    <source>
        <dbReference type="Proteomes" id="UP000466586"/>
    </source>
</evidence>
<organism evidence="4 5">
    <name type="scientific">Hufsiella arboris</name>
    <dbReference type="NCBI Taxonomy" id="2695275"/>
    <lineage>
        <taxon>Bacteria</taxon>
        <taxon>Pseudomonadati</taxon>
        <taxon>Bacteroidota</taxon>
        <taxon>Sphingobacteriia</taxon>
        <taxon>Sphingobacteriales</taxon>
        <taxon>Sphingobacteriaceae</taxon>
        <taxon>Hufsiella</taxon>
    </lineage>
</organism>
<evidence type="ECO:0000256" key="2">
    <source>
        <dbReference type="ARBA" id="ARBA00022679"/>
    </source>
</evidence>
<dbReference type="InterPro" id="IPR019257">
    <property type="entry name" value="MeTrfase_dom"/>
</dbReference>
<name>A0A7K1YFF8_9SPHI</name>
<evidence type="ECO:0000259" key="3">
    <source>
        <dbReference type="Pfam" id="PF10017"/>
    </source>
</evidence>
<comment type="caution">
    <text evidence="4">The sequence shown here is derived from an EMBL/GenBank/DDBJ whole genome shotgun (WGS) entry which is preliminary data.</text>
</comment>
<dbReference type="EMBL" id="WVHT01000018">
    <property type="protein sequence ID" value="MXV53302.1"/>
    <property type="molecule type" value="Genomic_DNA"/>
</dbReference>
<keyword evidence="1 4" id="KW-0489">Methyltransferase</keyword>
<dbReference type="InterPro" id="IPR051128">
    <property type="entry name" value="EgtD_Methyltrsf_superfamily"/>
</dbReference>
<keyword evidence="5" id="KW-1185">Reference proteome</keyword>
<reference evidence="4 5" key="1">
    <citation type="submission" date="2019-11" db="EMBL/GenBank/DDBJ databases">
        <title>Pedobacter sp. HMF7647 Genome sequencing and assembly.</title>
        <authorList>
            <person name="Kang H."/>
            <person name="Kim H."/>
            <person name="Joh K."/>
        </authorList>
    </citation>
    <scope>NUCLEOTIDE SEQUENCE [LARGE SCALE GENOMIC DNA]</scope>
    <source>
        <strain evidence="4 5">HMF7647</strain>
    </source>
</reference>
<dbReference type="PIRSF" id="PIRSF018005">
    <property type="entry name" value="UCP018005"/>
    <property type="match status" value="1"/>
</dbReference>
<dbReference type="Proteomes" id="UP000466586">
    <property type="component" value="Unassembled WGS sequence"/>
</dbReference>
<feature type="domain" description="Histidine-specific methyltransferase SAM-dependent" evidence="3">
    <location>
        <begin position="18"/>
        <end position="324"/>
    </location>
</feature>
<keyword evidence="2 4" id="KW-0808">Transferase</keyword>
<sequence length="326" mass="37350">MNDILERDTKKRSVSNFYQDVIKGLNSQPKHLESKYFYDDRGDELFQQIMAMPEYYLTDCELEIFKTRCTEMHSTFSVFPDGFDLIELGAGDAMKSSHLLSCLLNNNVKFTYYPIDISGHVIDLLETELPKKFPQLEVKGLQGEYFQMLQKASTFSERPKVLLVLGSNIGNMPPDDAGLFCESLRKYLIPGDLALIGFDLKKDPQTILNAYNDPAGITSEFNLNLLKRINRELHANFDVGQFTHYQTYDPQSGACKSFLISSQDQDVIIADHGPIHFRKNEYIFMEISQKYDLGDLDKFAGQSGFKTVNNLFDSKNWFVDTIWEAV</sequence>
<dbReference type="AlphaFoldDB" id="A0A7K1YFF8"/>
<accession>A0A7K1YFF8</accession>
<dbReference type="Gene3D" id="3.40.50.150">
    <property type="entry name" value="Vaccinia Virus protein VP39"/>
    <property type="match status" value="1"/>
</dbReference>
<dbReference type="PANTHER" id="PTHR43397:SF1">
    <property type="entry name" value="ERGOTHIONEINE BIOSYNTHESIS PROTEIN 1"/>
    <property type="match status" value="1"/>
</dbReference>
<evidence type="ECO:0000256" key="1">
    <source>
        <dbReference type="ARBA" id="ARBA00022603"/>
    </source>
</evidence>
<dbReference type="PANTHER" id="PTHR43397">
    <property type="entry name" value="ERGOTHIONEINE BIOSYNTHESIS PROTEIN 1"/>
    <property type="match status" value="1"/>
</dbReference>
<proteinExistence type="predicted"/>
<gene>
    <name evidence="4" type="ORF">GS399_20245</name>
</gene>
<dbReference type="InterPro" id="IPR029063">
    <property type="entry name" value="SAM-dependent_MTases_sf"/>
</dbReference>
<dbReference type="GO" id="GO:0032259">
    <property type="term" value="P:methylation"/>
    <property type="evidence" value="ECO:0007669"/>
    <property type="project" value="UniProtKB-KW"/>
</dbReference>
<dbReference type="Pfam" id="PF10017">
    <property type="entry name" value="Methyltransf_33"/>
    <property type="match status" value="1"/>
</dbReference>
<protein>
    <submittedName>
        <fullName evidence="4">L-histidine N(Alpha)-methyltransferase</fullName>
    </submittedName>
</protein>
<dbReference type="GO" id="GO:0008168">
    <property type="term" value="F:methyltransferase activity"/>
    <property type="evidence" value="ECO:0007669"/>
    <property type="project" value="UniProtKB-KW"/>
</dbReference>